<sequence length="185" mass="21007">MTFFVKYDFNIMSKTLLEEQLNALDISYTLNSANAITITDELSSEKQSTLTKALRKYGIEFEVNQTSTIVDRIKNAVDSMLRDQANTSVKLSAYLADTLHYSYAHLSAVFSENTYTSIENYAILRRVDIVKEYLCNTNLTLTEIAFKLNYSSVAHLSGQFKKTTGLTPSAFQRIMKKKIIHSQTN</sequence>
<comment type="caution">
    <text evidence="1">The sequence shown here is derived from an EMBL/GenBank/DDBJ whole genome shotgun (WGS) entry which is preliminary data.</text>
</comment>
<keyword evidence="2" id="KW-1185">Reference proteome</keyword>
<accession>A0ACC5U579</accession>
<name>A0ACC5U579_9FLAO</name>
<organism evidence="1 2">
    <name type="scientific">Pseudotamlana agarivorans</name>
    <dbReference type="NCBI Taxonomy" id="481183"/>
    <lineage>
        <taxon>Bacteria</taxon>
        <taxon>Pseudomonadati</taxon>
        <taxon>Bacteroidota</taxon>
        <taxon>Flavobacteriia</taxon>
        <taxon>Flavobacteriales</taxon>
        <taxon>Flavobacteriaceae</taxon>
        <taxon>Pseudotamlana</taxon>
    </lineage>
</organism>
<reference evidence="1" key="1">
    <citation type="submission" date="2021-05" db="EMBL/GenBank/DDBJ databases">
        <title>Draft genomes of bacteria isolated from model marine particles.</title>
        <authorList>
            <person name="Datta M.S."/>
            <person name="Schwartzman J.A."/>
            <person name="Enke T.N."/>
            <person name="Saavedra J."/>
            <person name="Cermak N."/>
            <person name="Cordero O.X."/>
        </authorList>
    </citation>
    <scope>NUCLEOTIDE SEQUENCE</scope>
    <source>
        <strain evidence="1">I2M19</strain>
    </source>
</reference>
<evidence type="ECO:0000313" key="1">
    <source>
        <dbReference type="EMBL" id="MBU2949375.1"/>
    </source>
</evidence>
<dbReference type="EMBL" id="JAHKPD010000007">
    <property type="protein sequence ID" value="MBU2949375.1"/>
    <property type="molecule type" value="Genomic_DNA"/>
</dbReference>
<gene>
    <name evidence="1" type="ORF">KO493_01550</name>
</gene>
<evidence type="ECO:0000313" key="2">
    <source>
        <dbReference type="Proteomes" id="UP001647509"/>
    </source>
</evidence>
<proteinExistence type="predicted"/>
<protein>
    <submittedName>
        <fullName evidence="1">AraC family transcriptional regulator</fullName>
    </submittedName>
</protein>
<dbReference type="Proteomes" id="UP001647509">
    <property type="component" value="Unassembled WGS sequence"/>
</dbReference>